<evidence type="ECO:0000313" key="2">
    <source>
        <dbReference type="EMBL" id="OGM44022.1"/>
    </source>
</evidence>
<accession>A0A1F7ZX24</accession>
<evidence type="ECO:0000313" key="3">
    <source>
        <dbReference type="Proteomes" id="UP000179179"/>
    </source>
</evidence>
<gene>
    <name evidence="2" type="ORF">ABOM_007788</name>
</gene>
<keyword evidence="1" id="KW-0175">Coiled coil</keyword>
<sequence length="789" mass="87678">MSSIPSEPKSPAEWLKYAQSGVVTSIPFRQEQTTNSISERDIYLDASKIMIPPSQLWYAYTDIFAFTQPEITISPEAYGSMQIIARVLTADTPTNLKVVPDTICWIYIYASVLDQPLSVSLGPATGNVGVKLIVSPDHIDLEYQDVYIRAVDEDLQSSLDTQLRIALVLFWRNPSIAIAICSYVASVTSDIALSFYAQINAQAVALGQQLVAQAMMGPDICPAPVLKIDRYMSTVRDALDAVTAFEEQYQRFQDNECNVGNWKLAWKALLQHAQTQLRKDVTLRKVAWEKYRDACAVVARCQEQCNTDNRQLGDAEATFQGGLTTWYRTTCVVAAFEALSAIIKFSNALAIPSSGPKSCISNAAKNITSAIDDTIQIEKQSDKTGKIIPSSTFETLGDCIQTLERMYPSTTHLVAAIKKLESGPNVRISYGEVTESNDRDADARTIITLAAWDKWIFDSNQQLEYAVNQNIPGATAYRLALQRQAMNGKALAQAQVEAVRAGHEYVQAAMEVIACNQDISALEDLLDQFKDEKEQYTQAKAKFFSRILAVRTSLVMQMQKLVWAYKYQSLADSSVVLDSQKSIADFKSDILTLDWEIHSADRKYATDSQPFEYHTSSSELPANYGELMIQWLQGESHSASFTLAPTIDSADKNSFASVFNDGSHFRLEGLEIFLRGVVPRSEAIHNGVAKVDIDILTSGVYGDIEEGKISHFTSLARQVQFSYEITESGEIGDTVVHARFPTEEHAEPTPFTQWMVKLRNPNDLDLTKLSGAELHWMGKARFAEAKVSS</sequence>
<feature type="coiled-coil region" evidence="1">
    <location>
        <begin position="512"/>
        <end position="542"/>
    </location>
</feature>
<name>A0A1F7ZX24_9EURO</name>
<dbReference type="GeneID" id="34451178"/>
<evidence type="ECO:0000256" key="1">
    <source>
        <dbReference type="SAM" id="Coils"/>
    </source>
</evidence>
<dbReference type="RefSeq" id="XP_022387739.1">
    <property type="nucleotide sequence ID" value="XM_022534917.1"/>
</dbReference>
<dbReference type="PANTHER" id="PTHR34714">
    <property type="entry name" value="EGF-LIKE DOMAIN-CONTAINING PROTEIN"/>
    <property type="match status" value="1"/>
</dbReference>
<protein>
    <submittedName>
        <fullName evidence="2">Uncharacterized protein</fullName>
    </submittedName>
</protein>
<dbReference type="EMBL" id="LYCR01000061">
    <property type="protein sequence ID" value="OGM44022.1"/>
    <property type="molecule type" value="Genomic_DNA"/>
</dbReference>
<reference evidence="2 3" key="1">
    <citation type="journal article" date="2016" name="Genome Biol. Evol.">
        <title>Draft genome sequence of an aflatoxigenic Aspergillus species, A. bombycis.</title>
        <authorList>
            <person name="Moore G.G."/>
            <person name="Mack B.M."/>
            <person name="Beltz S.B."/>
            <person name="Gilbert M.K."/>
        </authorList>
    </citation>
    <scope>NUCLEOTIDE SEQUENCE [LARGE SCALE GENOMIC DNA]</scope>
    <source>
        <strain evidence="3">NRRL 26010</strain>
    </source>
</reference>
<dbReference type="OrthoDB" id="3509531at2759"/>
<dbReference type="AlphaFoldDB" id="A0A1F7ZX24"/>
<dbReference type="PANTHER" id="PTHR34714:SF2">
    <property type="entry name" value="EGF-LIKE DOMAIN-CONTAINING PROTEIN"/>
    <property type="match status" value="1"/>
</dbReference>
<dbReference type="Proteomes" id="UP000179179">
    <property type="component" value="Unassembled WGS sequence"/>
</dbReference>
<keyword evidence="3" id="KW-1185">Reference proteome</keyword>
<organism evidence="2 3">
    <name type="scientific">Aspergillus bombycis</name>
    <dbReference type="NCBI Taxonomy" id="109264"/>
    <lineage>
        <taxon>Eukaryota</taxon>
        <taxon>Fungi</taxon>
        <taxon>Dikarya</taxon>
        <taxon>Ascomycota</taxon>
        <taxon>Pezizomycotina</taxon>
        <taxon>Eurotiomycetes</taxon>
        <taxon>Eurotiomycetidae</taxon>
        <taxon>Eurotiales</taxon>
        <taxon>Aspergillaceae</taxon>
        <taxon>Aspergillus</taxon>
    </lineage>
</organism>
<proteinExistence type="predicted"/>
<comment type="caution">
    <text evidence="2">The sequence shown here is derived from an EMBL/GenBank/DDBJ whole genome shotgun (WGS) entry which is preliminary data.</text>
</comment>